<name>A0A2G8S690_9APHY</name>
<dbReference type="OrthoDB" id="2755864at2759"/>
<organism evidence="3 4">
    <name type="scientific">Ganoderma sinense ZZ0214-1</name>
    <dbReference type="NCBI Taxonomy" id="1077348"/>
    <lineage>
        <taxon>Eukaryota</taxon>
        <taxon>Fungi</taxon>
        <taxon>Dikarya</taxon>
        <taxon>Basidiomycota</taxon>
        <taxon>Agaricomycotina</taxon>
        <taxon>Agaricomycetes</taxon>
        <taxon>Polyporales</taxon>
        <taxon>Polyporaceae</taxon>
        <taxon>Ganoderma</taxon>
    </lineage>
</organism>
<proteinExistence type="predicted"/>
<sequence length="544" mass="60922">MLNPSDDPRKLEITLRHYEEGYTSQALTTAKLQAEIVHLKANIDYLEQCLAEERAQHKSESVSAEFCSTSTFSVVEPLTCELWTTHRGDHQPAMINGPGALALNTPPVSDRGSLTQPVALEDKAQSSDIVDAPLPERPRNAVVTYPRKRTIAPDRDQSHHRSPPPEEKAGPSHSRKKAKSVVHVLIPPLSEDKRRAFSRAPLAIYEDETYRASSSRAARTKRERDDSIQPVQTTGREARHLRSRSRELSYVDPPVPRRASNGGRRKSAAPAESSSSVHPSSQLLLSTNHRQIGDNSKQQDVQRVLRPLPRRSAYLRSAAAPVPANSGMRTSADAVDRLCDIPSLDIKVSDKSLLDKTASRAQLSAVLGGASRRTCVTVNDRHLLYPSHEFQPWRPSKPGGPGLLLYPIPEQAWQGDVQTVFVALYTAKYRYVGEYRLTQDEPLSPDEFNALPLATKQKWATHITQTLQYKEIRVRIATRRDKAREATMQEVMTVANDIKNVFRGTVTADDVLRAYESGDERMHVWRMACVRFDESFLRDLVGNL</sequence>
<evidence type="ECO:0000313" key="4">
    <source>
        <dbReference type="Proteomes" id="UP000230002"/>
    </source>
</evidence>
<dbReference type="AlphaFoldDB" id="A0A2G8S690"/>
<dbReference type="InterPro" id="IPR046520">
    <property type="entry name" value="DUF6697"/>
</dbReference>
<feature type="domain" description="DUF6697" evidence="2">
    <location>
        <begin position="358"/>
        <end position="541"/>
    </location>
</feature>
<feature type="region of interest" description="Disordered" evidence="1">
    <location>
        <begin position="120"/>
        <end position="179"/>
    </location>
</feature>
<accession>A0A2G8S690</accession>
<evidence type="ECO:0000259" key="2">
    <source>
        <dbReference type="Pfam" id="PF20411"/>
    </source>
</evidence>
<keyword evidence="4" id="KW-1185">Reference proteome</keyword>
<protein>
    <recommendedName>
        <fullName evidence="2">DUF6697 domain-containing protein</fullName>
    </recommendedName>
</protein>
<dbReference type="Proteomes" id="UP000230002">
    <property type="component" value="Unassembled WGS sequence"/>
</dbReference>
<reference evidence="3 4" key="1">
    <citation type="journal article" date="2015" name="Sci. Rep.">
        <title>Chromosome-level genome map provides insights into diverse defense mechanisms in the medicinal fungus Ganoderma sinense.</title>
        <authorList>
            <person name="Zhu Y."/>
            <person name="Xu J."/>
            <person name="Sun C."/>
            <person name="Zhou S."/>
            <person name="Xu H."/>
            <person name="Nelson D.R."/>
            <person name="Qian J."/>
            <person name="Song J."/>
            <person name="Luo H."/>
            <person name="Xiang L."/>
            <person name="Li Y."/>
            <person name="Xu Z."/>
            <person name="Ji A."/>
            <person name="Wang L."/>
            <person name="Lu S."/>
            <person name="Hayward A."/>
            <person name="Sun W."/>
            <person name="Li X."/>
            <person name="Schwartz D.C."/>
            <person name="Wang Y."/>
            <person name="Chen S."/>
        </authorList>
    </citation>
    <scope>NUCLEOTIDE SEQUENCE [LARGE SCALE GENOMIC DNA]</scope>
    <source>
        <strain evidence="3 4">ZZ0214-1</strain>
    </source>
</reference>
<feature type="compositionally biased region" description="Low complexity" evidence="1">
    <location>
        <begin position="268"/>
        <end position="282"/>
    </location>
</feature>
<dbReference type="Pfam" id="PF20411">
    <property type="entry name" value="DUF6697"/>
    <property type="match status" value="1"/>
</dbReference>
<evidence type="ECO:0000313" key="3">
    <source>
        <dbReference type="EMBL" id="PIL29265.1"/>
    </source>
</evidence>
<dbReference type="STRING" id="1077348.A0A2G8S690"/>
<comment type="caution">
    <text evidence="3">The sequence shown here is derived from an EMBL/GenBank/DDBJ whole genome shotgun (WGS) entry which is preliminary data.</text>
</comment>
<gene>
    <name evidence="3" type="ORF">GSI_09315</name>
</gene>
<feature type="compositionally biased region" description="Basic and acidic residues" evidence="1">
    <location>
        <begin position="151"/>
        <end position="170"/>
    </location>
</feature>
<dbReference type="EMBL" id="AYKW01000023">
    <property type="protein sequence ID" value="PIL29265.1"/>
    <property type="molecule type" value="Genomic_DNA"/>
</dbReference>
<feature type="compositionally biased region" description="Basic and acidic residues" evidence="1">
    <location>
        <begin position="236"/>
        <end position="249"/>
    </location>
</feature>
<feature type="region of interest" description="Disordered" evidence="1">
    <location>
        <begin position="208"/>
        <end position="282"/>
    </location>
</feature>
<evidence type="ECO:0000256" key="1">
    <source>
        <dbReference type="SAM" id="MobiDB-lite"/>
    </source>
</evidence>